<gene>
    <name evidence="6" type="ORF">TeGR_g11223</name>
</gene>
<evidence type="ECO:0000256" key="3">
    <source>
        <dbReference type="ARBA" id="ARBA00022705"/>
    </source>
</evidence>
<organism evidence="6 7">
    <name type="scientific">Tetraparma gracilis</name>
    <dbReference type="NCBI Taxonomy" id="2962635"/>
    <lineage>
        <taxon>Eukaryota</taxon>
        <taxon>Sar</taxon>
        <taxon>Stramenopiles</taxon>
        <taxon>Ochrophyta</taxon>
        <taxon>Bolidophyceae</taxon>
        <taxon>Parmales</taxon>
        <taxon>Triparmaceae</taxon>
        <taxon>Tetraparma</taxon>
    </lineage>
</organism>
<evidence type="ECO:0000256" key="2">
    <source>
        <dbReference type="ARBA" id="ARBA00010727"/>
    </source>
</evidence>
<keyword evidence="7" id="KW-1185">Reference proteome</keyword>
<accession>A0ABQ6M8Q5</accession>
<dbReference type="PANTHER" id="PTHR10507:SF0">
    <property type="entry name" value="CELL DIVISION CONTROL PROTEIN 45 HOMOLOG"/>
    <property type="match status" value="1"/>
</dbReference>
<name>A0ABQ6M8Q5_9STRA</name>
<evidence type="ECO:0000256" key="5">
    <source>
        <dbReference type="ARBA" id="ARBA00023306"/>
    </source>
</evidence>
<dbReference type="Proteomes" id="UP001165060">
    <property type="component" value="Unassembled WGS sequence"/>
</dbReference>
<reference evidence="6 7" key="1">
    <citation type="journal article" date="2023" name="Commun. Biol.">
        <title>Genome analysis of Parmales, the sister group of diatoms, reveals the evolutionary specialization of diatoms from phago-mixotrophs to photoautotrophs.</title>
        <authorList>
            <person name="Ban H."/>
            <person name="Sato S."/>
            <person name="Yoshikawa S."/>
            <person name="Yamada K."/>
            <person name="Nakamura Y."/>
            <person name="Ichinomiya M."/>
            <person name="Sato N."/>
            <person name="Blanc-Mathieu R."/>
            <person name="Endo H."/>
            <person name="Kuwata A."/>
            <person name="Ogata H."/>
        </authorList>
    </citation>
    <scope>NUCLEOTIDE SEQUENCE [LARGE SCALE GENOMIC DNA]</scope>
</reference>
<protein>
    <submittedName>
        <fullName evidence="6">Uncharacterized protein</fullName>
    </submittedName>
</protein>
<keyword evidence="4" id="KW-0539">Nucleus</keyword>
<feature type="non-terminal residue" evidence="6">
    <location>
        <position position="151"/>
    </location>
</feature>
<comment type="subcellular location">
    <subcellularLocation>
        <location evidence="1">Nucleus</location>
    </subcellularLocation>
</comment>
<evidence type="ECO:0000313" key="6">
    <source>
        <dbReference type="EMBL" id="GMI21792.1"/>
    </source>
</evidence>
<dbReference type="EMBL" id="BRYB01003852">
    <property type="protein sequence ID" value="GMI21792.1"/>
    <property type="molecule type" value="Genomic_DNA"/>
</dbReference>
<comment type="similarity">
    <text evidence="2">Belongs to the CDC45 family.</text>
</comment>
<keyword evidence="3" id="KW-0235">DNA replication</keyword>
<evidence type="ECO:0000256" key="4">
    <source>
        <dbReference type="ARBA" id="ARBA00023242"/>
    </source>
</evidence>
<evidence type="ECO:0000256" key="1">
    <source>
        <dbReference type="ARBA" id="ARBA00004123"/>
    </source>
</evidence>
<dbReference type="Pfam" id="PF02724">
    <property type="entry name" value="CDC45"/>
    <property type="match status" value="1"/>
</dbReference>
<comment type="caution">
    <text evidence="6">The sequence shown here is derived from an EMBL/GenBank/DDBJ whole genome shotgun (WGS) entry which is preliminary data.</text>
</comment>
<evidence type="ECO:0000313" key="7">
    <source>
        <dbReference type="Proteomes" id="UP001165060"/>
    </source>
</evidence>
<proteinExistence type="inferred from homology"/>
<dbReference type="PANTHER" id="PTHR10507">
    <property type="entry name" value="CDC45-RELATED PROTEIN"/>
    <property type="match status" value="1"/>
</dbReference>
<sequence length="151" mass="15677">PPPPPSLRYARDYGLMDLTYKGFTLVTGFSSTVAASDVCFAMQAIMETGKGEDDAARINMALDCMGSGKTSGSKEGSDLSNLVNGGNVGQSGLSYGISVAKSNQQAVMSAAISLVEKSSIVTYKHFRYAYLHATSGAANKGGVAWTSGDSK</sequence>
<keyword evidence="5" id="KW-0131">Cell cycle</keyword>
<feature type="non-terminal residue" evidence="6">
    <location>
        <position position="1"/>
    </location>
</feature>
<dbReference type="InterPro" id="IPR003874">
    <property type="entry name" value="CDC45"/>
</dbReference>